<proteinExistence type="predicted"/>
<gene>
    <name evidence="4" type="ORF">LCGC14_0643370</name>
</gene>
<dbReference type="GO" id="GO:0032259">
    <property type="term" value="P:methylation"/>
    <property type="evidence" value="ECO:0007669"/>
    <property type="project" value="UniProtKB-KW"/>
</dbReference>
<dbReference type="PRINTS" id="PR00508">
    <property type="entry name" value="S21N4MTFRASE"/>
</dbReference>
<evidence type="ECO:0000256" key="1">
    <source>
        <dbReference type="ARBA" id="ARBA00022603"/>
    </source>
</evidence>
<name>A0A0F9TK42_9ZZZZ</name>
<evidence type="ECO:0000313" key="4">
    <source>
        <dbReference type="EMBL" id="KKN49361.1"/>
    </source>
</evidence>
<dbReference type="SUPFAM" id="SSF53335">
    <property type="entry name" value="S-adenosyl-L-methionine-dependent methyltransferases"/>
    <property type="match status" value="2"/>
</dbReference>
<dbReference type="GO" id="GO:0008170">
    <property type="term" value="F:N-methyltransferase activity"/>
    <property type="evidence" value="ECO:0007669"/>
    <property type="project" value="InterPro"/>
</dbReference>
<evidence type="ECO:0000256" key="3">
    <source>
        <dbReference type="SAM" id="MobiDB-lite"/>
    </source>
</evidence>
<evidence type="ECO:0000256" key="2">
    <source>
        <dbReference type="ARBA" id="ARBA00022679"/>
    </source>
</evidence>
<accession>A0A0F9TK42</accession>
<dbReference type="GO" id="GO:0003677">
    <property type="term" value="F:DNA binding"/>
    <property type="evidence" value="ECO:0007669"/>
    <property type="project" value="InterPro"/>
</dbReference>
<keyword evidence="2" id="KW-0808">Transferase</keyword>
<dbReference type="EMBL" id="LAZR01001171">
    <property type="protein sequence ID" value="KKN49361.1"/>
    <property type="molecule type" value="Genomic_DNA"/>
</dbReference>
<dbReference type="InterPro" id="IPR001091">
    <property type="entry name" value="RM_Methyltransferase"/>
</dbReference>
<dbReference type="InterPro" id="IPR029063">
    <property type="entry name" value="SAM-dependent_MTases_sf"/>
</dbReference>
<evidence type="ECO:0008006" key="5">
    <source>
        <dbReference type="Google" id="ProtNLM"/>
    </source>
</evidence>
<organism evidence="4">
    <name type="scientific">marine sediment metagenome</name>
    <dbReference type="NCBI Taxonomy" id="412755"/>
    <lineage>
        <taxon>unclassified sequences</taxon>
        <taxon>metagenomes</taxon>
        <taxon>ecological metagenomes</taxon>
    </lineage>
</organism>
<dbReference type="Gene3D" id="3.40.50.150">
    <property type="entry name" value="Vaccinia Virus protein VP39"/>
    <property type="match status" value="2"/>
</dbReference>
<feature type="region of interest" description="Disordered" evidence="3">
    <location>
        <begin position="195"/>
        <end position="241"/>
    </location>
</feature>
<keyword evidence="1" id="KW-0489">Methyltransferase</keyword>
<feature type="compositionally biased region" description="Basic and acidic residues" evidence="3">
    <location>
        <begin position="200"/>
        <end position="215"/>
    </location>
</feature>
<dbReference type="AlphaFoldDB" id="A0A0F9TK42"/>
<comment type="caution">
    <text evidence="4">The sequence shown here is derived from an EMBL/GenBank/DDBJ whole genome shotgun (WGS) entry which is preliminary data.</text>
</comment>
<sequence>MKTLTPRITNEYGLYDGSWKGVITPDSFQHPAKMPYGLLVWIIETGLERGYWQRGELLGDPFGGIGSTGIIGASHGLRVVLVELESRFVELAKQNFELHRHTWQQFGDPLPVIVQGDSREFARIVGEVCGAVTSPPYAESVNDSEGNRIQWEKAQEGGRNKTLGRAAFGKVYGQTPGQIGSLKAGTLNAAITSPPYAESIKGDHKETETAAESRAKRNTPGGSLGQSQRHGGYGATEGNIGNLKEGAVDGCVTSPPWAKQMNTGGADGDRPGNLVRKWAESRGRNPDAPNCLAKYEQYGDSPDNIGNTSSQTYWQAMRQVYEQVYLALKPGAVFCAVLKDYVKNKQRVPLCDDTCALLTSVGFHVFERTRAWVVQETREPSLFGGEVVKTKSRKSFFRRLAEAKGSPPIDWEEVIWCTKPDYEPPEAVA</sequence>
<protein>
    <recommendedName>
        <fullName evidence="5">DNA methylase N-4/N-6 domain-containing protein</fullName>
    </recommendedName>
</protein>
<reference evidence="4" key="1">
    <citation type="journal article" date="2015" name="Nature">
        <title>Complex archaea that bridge the gap between prokaryotes and eukaryotes.</title>
        <authorList>
            <person name="Spang A."/>
            <person name="Saw J.H."/>
            <person name="Jorgensen S.L."/>
            <person name="Zaremba-Niedzwiedzka K."/>
            <person name="Martijn J."/>
            <person name="Lind A.E."/>
            <person name="van Eijk R."/>
            <person name="Schleper C."/>
            <person name="Guy L."/>
            <person name="Ettema T.J."/>
        </authorList>
    </citation>
    <scope>NUCLEOTIDE SEQUENCE</scope>
</reference>